<dbReference type="SUPFAM" id="SSF52540">
    <property type="entry name" value="P-loop containing nucleoside triphosphate hydrolases"/>
    <property type="match status" value="2"/>
</dbReference>
<comment type="caution">
    <text evidence="10">The sequence shown here is derived from an EMBL/GenBank/DDBJ whole genome shotgun (WGS) entry which is preliminary data.</text>
</comment>
<organism evidence="10 11">
    <name type="scientific">Peptoanaerobacter stomatis</name>
    <dbReference type="NCBI Taxonomy" id="796937"/>
    <lineage>
        <taxon>Bacteria</taxon>
        <taxon>Bacillati</taxon>
        <taxon>Bacillota</taxon>
        <taxon>Clostridia</taxon>
        <taxon>Peptostreptococcales</taxon>
        <taxon>Filifactoraceae</taxon>
        <taxon>Peptoanaerobacter</taxon>
    </lineage>
</organism>
<dbReference type="RefSeq" id="WP_009527595.1">
    <property type="nucleotide sequence ID" value="NZ_JH815225.1"/>
</dbReference>
<evidence type="ECO:0000256" key="3">
    <source>
        <dbReference type="ARBA" id="ARBA00022475"/>
    </source>
</evidence>
<dbReference type="PROSITE" id="PS00211">
    <property type="entry name" value="ABC_TRANSPORTER_1"/>
    <property type="match status" value="1"/>
</dbReference>
<dbReference type="SMART" id="SM00382">
    <property type="entry name" value="AAA"/>
    <property type="match status" value="1"/>
</dbReference>
<evidence type="ECO:0000256" key="2">
    <source>
        <dbReference type="ARBA" id="ARBA00022448"/>
    </source>
</evidence>
<keyword evidence="3" id="KW-1003">Cell membrane</keyword>
<dbReference type="Gene3D" id="3.40.50.300">
    <property type="entry name" value="P-loop containing nucleotide triphosphate hydrolases"/>
    <property type="match status" value="2"/>
</dbReference>
<dbReference type="GO" id="GO:0016887">
    <property type="term" value="F:ATP hydrolysis activity"/>
    <property type="evidence" value="ECO:0007669"/>
    <property type="project" value="InterPro"/>
</dbReference>
<evidence type="ECO:0000313" key="11">
    <source>
        <dbReference type="Proteomes" id="UP000017818"/>
    </source>
</evidence>
<name>V9HV49_9FIRM</name>
<keyword evidence="2" id="KW-0813">Transport</keyword>
<dbReference type="PROSITE" id="PS50893">
    <property type="entry name" value="ABC_TRANSPORTER_2"/>
    <property type="match status" value="2"/>
</dbReference>
<dbReference type="OrthoDB" id="9771863at2"/>
<dbReference type="GO" id="GO:0005524">
    <property type="term" value="F:ATP binding"/>
    <property type="evidence" value="ECO:0007669"/>
    <property type="project" value="UniProtKB-KW"/>
</dbReference>
<dbReference type="InterPro" id="IPR050107">
    <property type="entry name" value="ABC_carbohydrate_import_ATPase"/>
</dbReference>
<keyword evidence="4" id="KW-0677">Repeat</keyword>
<evidence type="ECO:0000259" key="9">
    <source>
        <dbReference type="PROSITE" id="PS50893"/>
    </source>
</evidence>
<sequence>MSNVIEMNHITKKFGDFKALDDVTLHIEKGEIHALLGENGAGKSTLMSVLFGLYQPEEGEIYINGKKEDINNPNIANDLGIGMVHQHFKLVHNFTVLENIVLGHETVNAGFLKMTEARKKVVELSENYKFNINPDAYISDITVGMQQKVEILKMLYCDNDILIFDEPTAVLTPQEIDELMEIMKQMAKEGKSIVFITHKLNEIKAVADRCSVLRKGKYIGTVDVKSTSKEEMSEMMVGRKVNLNVDKKEQQAGDTVLEVKNLTIKDQIHAGKNAVSNVSFTARKGEIITIAGIDGNGQSELVYGITGLIHVESGQIILNGKDITNESIRKRCLDGMAHIPEDRHKFGLVLDYTLAQNLVLQTYYDDRFQKNGFIKFDEISKYAKKLIEQYDVRSGQGEESIVRGMSGGNQQKAIIARELDRDPDIVIAVQPVRGLDVGAIEYIHKKLVEQRDKGKVVLLVSFELDEVMNLSDRILVMYEGEIVADIDPKTTTTQELGLYMAGTKRGIGYEKQ</sequence>
<dbReference type="PANTHER" id="PTHR43790">
    <property type="entry name" value="CARBOHYDRATE TRANSPORT ATP-BINDING PROTEIN MG119-RELATED"/>
    <property type="match status" value="1"/>
</dbReference>
<dbReference type="GO" id="GO:0005886">
    <property type="term" value="C:plasma membrane"/>
    <property type="evidence" value="ECO:0007669"/>
    <property type="project" value="UniProtKB-SubCell"/>
</dbReference>
<dbReference type="CDD" id="cd03215">
    <property type="entry name" value="ABC_Carb_Monos_II"/>
    <property type="match status" value="1"/>
</dbReference>
<comment type="subcellular location">
    <subcellularLocation>
        <location evidence="1">Cell membrane</location>
        <topology evidence="1">Peripheral membrane protein</topology>
    </subcellularLocation>
</comment>
<feature type="domain" description="ABC transporter" evidence="9">
    <location>
        <begin position="257"/>
        <end position="504"/>
    </location>
</feature>
<feature type="domain" description="ABC transporter" evidence="9">
    <location>
        <begin position="5"/>
        <end position="240"/>
    </location>
</feature>
<dbReference type="PANTHER" id="PTHR43790:SF4">
    <property type="entry name" value="GUANOSINE IMPORT ATP-BINDING PROTEIN NUPO"/>
    <property type="match status" value="1"/>
</dbReference>
<dbReference type="InterPro" id="IPR003593">
    <property type="entry name" value="AAA+_ATPase"/>
</dbReference>
<dbReference type="InterPro" id="IPR003439">
    <property type="entry name" value="ABC_transporter-like_ATP-bd"/>
</dbReference>
<evidence type="ECO:0000256" key="5">
    <source>
        <dbReference type="ARBA" id="ARBA00022741"/>
    </source>
</evidence>
<dbReference type="InterPro" id="IPR017871">
    <property type="entry name" value="ABC_transporter-like_CS"/>
</dbReference>
<proteinExistence type="predicted"/>
<dbReference type="CDD" id="cd03216">
    <property type="entry name" value="ABC_Carb_Monos_I"/>
    <property type="match status" value="1"/>
</dbReference>
<dbReference type="HOGENOM" id="CLU_000604_92_0_9"/>
<keyword evidence="7" id="KW-1278">Translocase</keyword>
<keyword evidence="8" id="KW-0472">Membrane</keyword>
<evidence type="ECO:0000256" key="4">
    <source>
        <dbReference type="ARBA" id="ARBA00022737"/>
    </source>
</evidence>
<evidence type="ECO:0000256" key="6">
    <source>
        <dbReference type="ARBA" id="ARBA00022840"/>
    </source>
</evidence>
<evidence type="ECO:0000256" key="1">
    <source>
        <dbReference type="ARBA" id="ARBA00004202"/>
    </source>
</evidence>
<protein>
    <recommendedName>
        <fullName evidence="9">ABC transporter domain-containing protein</fullName>
    </recommendedName>
</protein>
<evidence type="ECO:0000313" key="10">
    <source>
        <dbReference type="EMBL" id="EHL18375.1"/>
    </source>
</evidence>
<accession>V9HV49</accession>
<dbReference type="InterPro" id="IPR027417">
    <property type="entry name" value="P-loop_NTPase"/>
</dbReference>
<dbReference type="FunFam" id="3.40.50.300:FF:000127">
    <property type="entry name" value="Ribose import ATP-binding protein RbsA"/>
    <property type="match status" value="1"/>
</dbReference>
<dbReference type="Proteomes" id="UP000017818">
    <property type="component" value="Unassembled WGS sequence"/>
</dbReference>
<gene>
    <name evidence="10" type="ORF">HMPREF9630_00100</name>
</gene>
<evidence type="ECO:0000256" key="7">
    <source>
        <dbReference type="ARBA" id="ARBA00022967"/>
    </source>
</evidence>
<dbReference type="AlphaFoldDB" id="V9HV49"/>
<dbReference type="EMBL" id="AFZF02000008">
    <property type="protein sequence ID" value="EHL18375.1"/>
    <property type="molecule type" value="Genomic_DNA"/>
</dbReference>
<reference evidence="10 11" key="1">
    <citation type="submission" date="2012-05" db="EMBL/GenBank/DDBJ databases">
        <title>The Genome Sequence of Eubacteriaceae bacterium CM2.</title>
        <authorList>
            <consortium name="The Broad Institute Genome Sequencing Platform"/>
            <person name="Earl A."/>
            <person name="Ward D."/>
            <person name="Feldgarden M."/>
            <person name="Gevers D."/>
            <person name="Sizova M."/>
            <person name="Hazen A."/>
            <person name="Epstein S."/>
            <person name="Walker B."/>
            <person name="Young S.K."/>
            <person name="Zeng Q."/>
            <person name="Gargeya S."/>
            <person name="Fitzgerald M."/>
            <person name="Haas B."/>
            <person name="Abouelleil A."/>
            <person name="Alvarado L."/>
            <person name="Arachchi H.M."/>
            <person name="Berlin A."/>
            <person name="Chapman S.B."/>
            <person name="Goldberg J."/>
            <person name="Griggs A."/>
            <person name="Gujja S."/>
            <person name="Hansen M."/>
            <person name="Howarth C."/>
            <person name="Imamovic A."/>
            <person name="Larimer J."/>
            <person name="McCowen C."/>
            <person name="Montmayeur A."/>
            <person name="Murphy C."/>
            <person name="Neiman D."/>
            <person name="Pearson M."/>
            <person name="Priest M."/>
            <person name="Roberts A."/>
            <person name="Saif S."/>
            <person name="Shea T."/>
            <person name="Sisk P."/>
            <person name="Sykes S."/>
            <person name="Wortman J."/>
            <person name="Nusbaum C."/>
            <person name="Birren B."/>
        </authorList>
    </citation>
    <scope>NUCLEOTIDE SEQUENCE [LARGE SCALE GENOMIC DNA]</scope>
    <source>
        <strain evidence="10 11">CM2</strain>
    </source>
</reference>
<evidence type="ECO:0000256" key="8">
    <source>
        <dbReference type="ARBA" id="ARBA00023136"/>
    </source>
</evidence>
<keyword evidence="5" id="KW-0547">Nucleotide-binding</keyword>
<dbReference type="Pfam" id="PF00005">
    <property type="entry name" value="ABC_tran"/>
    <property type="match status" value="2"/>
</dbReference>
<dbReference type="PATRIC" id="fig|796939.3.peg.102"/>
<keyword evidence="6" id="KW-0067">ATP-binding</keyword>